<dbReference type="Pfam" id="PF04101">
    <property type="entry name" value="Glyco_tran_28_C"/>
    <property type="match status" value="1"/>
</dbReference>
<dbReference type="SUPFAM" id="SSF53756">
    <property type="entry name" value="UDP-Glycosyltransferase/glycogen phosphorylase"/>
    <property type="match status" value="1"/>
</dbReference>
<dbReference type="Gene3D" id="3.40.50.2000">
    <property type="entry name" value="Glycogen Phosphorylase B"/>
    <property type="match status" value="1"/>
</dbReference>
<dbReference type="GO" id="GO:0016020">
    <property type="term" value="C:membrane"/>
    <property type="evidence" value="ECO:0007669"/>
    <property type="project" value="UniProtKB-SubCell"/>
</dbReference>
<keyword evidence="3" id="KW-0328">Glycosyltransferase</keyword>
<evidence type="ECO:0000259" key="5">
    <source>
        <dbReference type="Pfam" id="PF04101"/>
    </source>
</evidence>
<comment type="caution">
    <text evidence="7">The sequence shown here is derived from an EMBL/GenBank/DDBJ whole genome shotgun (WGS) entry which is preliminary data.</text>
</comment>
<dbReference type="InterPro" id="IPR009695">
    <property type="entry name" value="Diacylglyc_glucosyltr_N"/>
</dbReference>
<evidence type="ECO:0008006" key="9">
    <source>
        <dbReference type="Google" id="ProtNLM"/>
    </source>
</evidence>
<reference evidence="7" key="1">
    <citation type="submission" date="2022-05" db="EMBL/GenBank/DDBJ databases">
        <title>Draft genome sequence of Clostridium tertium strain CP3 isolated from Peru.</title>
        <authorList>
            <person name="Hurtado R."/>
            <person name="Lima L."/>
            <person name="Sousa T."/>
            <person name="Jaiswal A.K."/>
            <person name="Tiwari S."/>
            <person name="Maturrano L."/>
            <person name="Brenig B."/>
            <person name="Azevedo V."/>
        </authorList>
    </citation>
    <scope>NUCLEOTIDE SEQUENCE</scope>
    <source>
        <strain evidence="7">CP3</strain>
    </source>
</reference>
<dbReference type="GO" id="GO:0009247">
    <property type="term" value="P:glycolipid biosynthetic process"/>
    <property type="evidence" value="ECO:0007669"/>
    <property type="project" value="InterPro"/>
</dbReference>
<comment type="subcellular location">
    <subcellularLocation>
        <location evidence="1">Membrane</location>
    </subcellularLocation>
</comment>
<comment type="similarity">
    <text evidence="2">Belongs to the glycosyltransferase 28 family.</text>
</comment>
<evidence type="ECO:0000256" key="1">
    <source>
        <dbReference type="ARBA" id="ARBA00004370"/>
    </source>
</evidence>
<dbReference type="PANTHER" id="PTHR43025">
    <property type="entry name" value="MONOGALACTOSYLDIACYLGLYCEROL SYNTHASE"/>
    <property type="match status" value="1"/>
</dbReference>
<dbReference type="Pfam" id="PF06925">
    <property type="entry name" value="MGDG_synth"/>
    <property type="match status" value="1"/>
</dbReference>
<dbReference type="RefSeq" id="WP_111928002.1">
    <property type="nucleotide sequence ID" value="NZ_JADMSE010000022.1"/>
</dbReference>
<dbReference type="GO" id="GO:0016758">
    <property type="term" value="F:hexosyltransferase activity"/>
    <property type="evidence" value="ECO:0007669"/>
    <property type="project" value="InterPro"/>
</dbReference>
<keyword evidence="4" id="KW-0808">Transferase</keyword>
<evidence type="ECO:0000259" key="6">
    <source>
        <dbReference type="Pfam" id="PF06925"/>
    </source>
</evidence>
<evidence type="ECO:0000256" key="2">
    <source>
        <dbReference type="ARBA" id="ARBA00006962"/>
    </source>
</evidence>
<evidence type="ECO:0000313" key="7">
    <source>
        <dbReference type="EMBL" id="MDC4239745.1"/>
    </source>
</evidence>
<dbReference type="InterPro" id="IPR050519">
    <property type="entry name" value="Glycosyltransf_28_UgtP"/>
</dbReference>
<evidence type="ECO:0000313" key="8">
    <source>
        <dbReference type="Proteomes" id="UP001141183"/>
    </source>
</evidence>
<evidence type="ECO:0000256" key="3">
    <source>
        <dbReference type="ARBA" id="ARBA00022676"/>
    </source>
</evidence>
<dbReference type="InterPro" id="IPR007235">
    <property type="entry name" value="Glyco_trans_28_C"/>
</dbReference>
<evidence type="ECO:0000256" key="4">
    <source>
        <dbReference type="ARBA" id="ARBA00022679"/>
    </source>
</evidence>
<protein>
    <recommendedName>
        <fullName evidence="9">Processive diacylglycerol beta-glucosyltransferase</fullName>
    </recommendedName>
</protein>
<proteinExistence type="inferred from homology"/>
<organism evidence="7 8">
    <name type="scientific">Clostridium tertium</name>
    <dbReference type="NCBI Taxonomy" id="1559"/>
    <lineage>
        <taxon>Bacteria</taxon>
        <taxon>Bacillati</taxon>
        <taxon>Bacillota</taxon>
        <taxon>Clostridia</taxon>
        <taxon>Eubacteriales</taxon>
        <taxon>Clostridiaceae</taxon>
        <taxon>Clostridium</taxon>
    </lineage>
</organism>
<accession>A0A9X3XI18</accession>
<name>A0A9X3XI18_9CLOT</name>
<sequence>MRILILTSHFGMGHYCAAEAIKEELLESNTDDIIEIVDIVKVLFPIMHKLVYRFFTLFICRFSCVYNFINSFAMKHEKTCLKRRNLNKINSLIEKYNPDLIISTWSACSRFISTYKQEYEDDIQLYTYITDITVHDGWIANGTNMYFVAARSTMELLLSKGVDAEKIIINGIPVRKYFKKEMKVQSIDNKKKILIMGGGLGLIRNLDNILDQLYESRGVHITIITGKNKKLLKKIKKDYPKIDVVGYTDQVYKYMERSDLLITKPGGISTFEAIYTTTPLYIIKPFLSQEVGNAEFIEKMLIGKIAWEDNSNISEDIISLISNERLLEEMKYNMQLLKNEVSESKLKKVYERNMKKDVDNCNNIIFNSIWNNSYIIL</sequence>
<keyword evidence="8" id="KW-1185">Reference proteome</keyword>
<dbReference type="EMBL" id="JAMRYU010000005">
    <property type="protein sequence ID" value="MDC4239745.1"/>
    <property type="molecule type" value="Genomic_DNA"/>
</dbReference>
<feature type="domain" description="Diacylglycerol glucosyltransferase N-terminal" evidence="6">
    <location>
        <begin position="14"/>
        <end position="174"/>
    </location>
</feature>
<gene>
    <name evidence="7" type="ORF">NE398_06160</name>
</gene>
<dbReference type="PANTHER" id="PTHR43025:SF3">
    <property type="entry name" value="MONOGALACTOSYLDIACYLGLYCEROL SYNTHASE 1, CHLOROPLASTIC"/>
    <property type="match status" value="1"/>
</dbReference>
<dbReference type="Proteomes" id="UP001141183">
    <property type="component" value="Unassembled WGS sequence"/>
</dbReference>
<feature type="domain" description="Glycosyl transferase family 28 C-terminal" evidence="5">
    <location>
        <begin position="193"/>
        <end position="333"/>
    </location>
</feature>
<dbReference type="AlphaFoldDB" id="A0A9X3XI18"/>